<sequence>MGNTIGKQLRDQARGATDDTSISVSDDDATVSVDVEHAERYAVGVRGLRIEPAHPVRDVGEAADRIARQVDAVDELRVVEYDQSEQQAILRSAQPQSDEEGVDYWEATVKPTETTLQHYHKAHSEPERAAVVEPLSYGTLGQLADQIVDAVAHDKGAATDA</sequence>
<accession>A0A6J4INW7</accession>
<dbReference type="EMBL" id="CADCTR010000684">
    <property type="protein sequence ID" value="CAA9256806.1"/>
    <property type="molecule type" value="Genomic_DNA"/>
</dbReference>
<protein>
    <submittedName>
        <fullName evidence="2">Uncharacterized protein</fullName>
    </submittedName>
</protein>
<organism evidence="2">
    <name type="scientific">uncultured Chloroflexia bacterium</name>
    <dbReference type="NCBI Taxonomy" id="1672391"/>
    <lineage>
        <taxon>Bacteria</taxon>
        <taxon>Bacillati</taxon>
        <taxon>Chloroflexota</taxon>
        <taxon>Chloroflexia</taxon>
        <taxon>environmental samples</taxon>
    </lineage>
</organism>
<evidence type="ECO:0000256" key="1">
    <source>
        <dbReference type="SAM" id="MobiDB-lite"/>
    </source>
</evidence>
<name>A0A6J4INW7_9CHLR</name>
<feature type="region of interest" description="Disordered" evidence="1">
    <location>
        <begin position="1"/>
        <end position="31"/>
    </location>
</feature>
<dbReference type="AlphaFoldDB" id="A0A6J4INW7"/>
<gene>
    <name evidence="2" type="ORF">AVDCRST_MAG93-2009</name>
</gene>
<evidence type="ECO:0000313" key="2">
    <source>
        <dbReference type="EMBL" id="CAA9256806.1"/>
    </source>
</evidence>
<reference evidence="2" key="1">
    <citation type="submission" date="2020-02" db="EMBL/GenBank/DDBJ databases">
        <authorList>
            <person name="Meier V. D."/>
        </authorList>
    </citation>
    <scope>NUCLEOTIDE SEQUENCE</scope>
    <source>
        <strain evidence="2">AVDCRST_MAG93</strain>
    </source>
</reference>
<proteinExistence type="predicted"/>
<feature type="compositionally biased region" description="Basic and acidic residues" evidence="1">
    <location>
        <begin position="8"/>
        <end position="17"/>
    </location>
</feature>